<dbReference type="InterPro" id="IPR036259">
    <property type="entry name" value="MFS_trans_sf"/>
</dbReference>
<evidence type="ECO:0000256" key="1">
    <source>
        <dbReference type="ARBA" id="ARBA00004141"/>
    </source>
</evidence>
<accession>A0A090LMF0</accession>
<keyword evidence="8" id="KW-1185">Reference proteome</keyword>
<reference evidence="9" key="2">
    <citation type="submission" date="2020-12" db="UniProtKB">
        <authorList>
            <consortium name="WormBaseParasite"/>
        </authorList>
    </citation>
    <scope>IDENTIFICATION</scope>
</reference>
<feature type="transmembrane region" description="Helical" evidence="5">
    <location>
        <begin position="367"/>
        <end position="389"/>
    </location>
</feature>
<dbReference type="STRING" id="34506.A0A090LMF0"/>
<gene>
    <name evidence="7 9 10" type="ORF">SRAE_X000025100</name>
</gene>
<dbReference type="PROSITE" id="PS50850">
    <property type="entry name" value="MFS"/>
    <property type="match status" value="1"/>
</dbReference>
<feature type="transmembrane region" description="Helical" evidence="5">
    <location>
        <begin position="395"/>
        <end position="414"/>
    </location>
</feature>
<feature type="transmembrane region" description="Helical" evidence="5">
    <location>
        <begin position="636"/>
        <end position="656"/>
    </location>
</feature>
<dbReference type="PROSITE" id="PS00216">
    <property type="entry name" value="SUGAR_TRANSPORT_1"/>
    <property type="match status" value="1"/>
</dbReference>
<keyword evidence="3 5" id="KW-1133">Transmembrane helix</keyword>
<evidence type="ECO:0000256" key="2">
    <source>
        <dbReference type="ARBA" id="ARBA00022692"/>
    </source>
</evidence>
<dbReference type="Proteomes" id="UP000035682">
    <property type="component" value="Unplaced"/>
</dbReference>
<feature type="transmembrane region" description="Helical" evidence="5">
    <location>
        <begin position="284"/>
        <end position="302"/>
    </location>
</feature>
<dbReference type="OrthoDB" id="5296287at2759"/>
<evidence type="ECO:0000313" key="10">
    <source>
        <dbReference type="WormBase" id="SRAE_X000025100"/>
    </source>
</evidence>
<feature type="transmembrane region" description="Helical" evidence="5">
    <location>
        <begin position="309"/>
        <end position="325"/>
    </location>
</feature>
<dbReference type="CTD" id="36383301"/>
<keyword evidence="2 5" id="KW-0812">Transmembrane</keyword>
<dbReference type="CDD" id="cd17317">
    <property type="entry name" value="MFS_SLC22"/>
    <property type="match status" value="1"/>
</dbReference>
<proteinExistence type="predicted"/>
<dbReference type="SUPFAM" id="SSF103473">
    <property type="entry name" value="MFS general substrate transporter"/>
    <property type="match status" value="1"/>
</dbReference>
<comment type="subcellular location">
    <subcellularLocation>
        <location evidence="1">Membrane</location>
        <topology evidence="1">Multi-pass membrane protein</topology>
    </subcellularLocation>
</comment>
<dbReference type="InterPro" id="IPR005829">
    <property type="entry name" value="Sugar_transporter_CS"/>
</dbReference>
<feature type="transmembrane region" description="Helical" evidence="5">
    <location>
        <begin position="484"/>
        <end position="503"/>
    </location>
</feature>
<protein>
    <submittedName>
        <fullName evidence="7 9">Solute carrier family 22 member 13</fullName>
    </submittedName>
</protein>
<keyword evidence="4 5" id="KW-0472">Membrane</keyword>
<dbReference type="GeneID" id="36383301"/>
<feature type="transmembrane region" description="Helical" evidence="5">
    <location>
        <begin position="549"/>
        <end position="568"/>
    </location>
</feature>
<feature type="transmembrane region" description="Helical" evidence="5">
    <location>
        <begin position="607"/>
        <end position="630"/>
    </location>
</feature>
<feature type="domain" description="Major facilitator superfamily (MFS) profile" evidence="6">
    <location>
        <begin position="234"/>
        <end position="661"/>
    </location>
</feature>
<feature type="transmembrane region" description="Helical" evidence="5">
    <location>
        <begin position="523"/>
        <end position="540"/>
    </location>
</feature>
<dbReference type="InterPro" id="IPR005828">
    <property type="entry name" value="MFS_sugar_transport-like"/>
</dbReference>
<organism evidence="7">
    <name type="scientific">Strongyloides ratti</name>
    <name type="common">Parasitic roundworm</name>
    <dbReference type="NCBI Taxonomy" id="34506"/>
    <lineage>
        <taxon>Eukaryota</taxon>
        <taxon>Metazoa</taxon>
        <taxon>Ecdysozoa</taxon>
        <taxon>Nematoda</taxon>
        <taxon>Chromadorea</taxon>
        <taxon>Rhabditida</taxon>
        <taxon>Tylenchina</taxon>
        <taxon>Panagrolaimomorpha</taxon>
        <taxon>Strongyloidoidea</taxon>
        <taxon>Strongyloididae</taxon>
        <taxon>Strongyloides</taxon>
    </lineage>
</organism>
<dbReference type="WBParaSite" id="SRAE_X000025100.1">
    <property type="protein sequence ID" value="SRAE_X000025100.1"/>
    <property type="gene ID" value="WBGene00265807"/>
</dbReference>
<dbReference type="OMA" id="KCESWEY"/>
<dbReference type="AlphaFoldDB" id="A0A090LMF0"/>
<dbReference type="RefSeq" id="XP_024510117.1">
    <property type="nucleotide sequence ID" value="XM_024644571.1"/>
</dbReference>
<sequence>MDKTYSIDVKYNNTPINDVNSFFNTFYKKLNNKNDIFEKKIVIIDKKNNLLDNIYVNNTTCTNQHNLDIIIEETENDIHSNNCFFSKSIDSINLIESNKIGHNQLLNKSETEISKHKYSVIKKHFLTTINDNFINIDFEGILELIGGFNRWQILIFLTLLLYKIPHAMLNLSLIYMMYQPDHWCKINNFTTENNNDNNIFHTNEIWNWNTIFDSGLLYPYIDNEYYRKSYKQDQYSNTILNYLINSNNMKKCESWEYDNKIMKETIVTKFNIICDNNWTRAHVFFSYSMGYLIGCFIGGYISDRYGRRLTLLVFTFLATFFSFLLPNTVDLGSFLVILILLAICNEAANLASYILFMEITGNKYRSIVGCIQQIPWAIGYIFLTILAYITRSWLMIHYITTILLAISILFFYFIPESPRWLMVIGKVNKAEFIIRKASQINKKSLPSDLELITHTERSRWIKKNEEKNMLNLLFFSNISWKNGIVFFIWISASLIYYGLVIVISDQSRAEKAIFSENLFLNNGLAGFIELPTLLFCIYLMKFGRRKSQMIMFIGTGIFLILSMIFIFYQKHKTSFIFILLSKMCIQGAFNILYIFTSELYPTIVRNSVVGVSSMIGRCGSALSGYIAVSFNTISPFLPMSIFVFLSLIAGIIIILLPETKNIPLPETIFDAVIFQKSKNTEKRINDT</sequence>
<dbReference type="GO" id="GO:0016020">
    <property type="term" value="C:membrane"/>
    <property type="evidence" value="ECO:0007669"/>
    <property type="project" value="UniProtKB-SubCell"/>
</dbReference>
<evidence type="ECO:0000256" key="3">
    <source>
        <dbReference type="ARBA" id="ARBA00022989"/>
    </source>
</evidence>
<feature type="transmembrane region" description="Helical" evidence="5">
    <location>
        <begin position="574"/>
        <end position="595"/>
    </location>
</feature>
<evidence type="ECO:0000256" key="4">
    <source>
        <dbReference type="ARBA" id="ARBA00023136"/>
    </source>
</evidence>
<dbReference type="WormBase" id="SRAE_X000025100">
    <property type="protein sequence ID" value="SRP05673"/>
    <property type="gene ID" value="WBGene00265807"/>
</dbReference>
<evidence type="ECO:0000313" key="7">
    <source>
        <dbReference type="EMBL" id="CEF70921.1"/>
    </source>
</evidence>
<evidence type="ECO:0000256" key="5">
    <source>
        <dbReference type="SAM" id="Phobius"/>
    </source>
</evidence>
<feature type="transmembrane region" description="Helical" evidence="5">
    <location>
        <begin position="153"/>
        <end position="178"/>
    </location>
</feature>
<dbReference type="EMBL" id="LN609530">
    <property type="protein sequence ID" value="CEF70921.1"/>
    <property type="molecule type" value="Genomic_DNA"/>
</dbReference>
<name>A0A090LMF0_STRRB</name>
<dbReference type="PANTHER" id="PTHR24064">
    <property type="entry name" value="SOLUTE CARRIER FAMILY 22 MEMBER"/>
    <property type="match status" value="1"/>
</dbReference>
<evidence type="ECO:0000259" key="6">
    <source>
        <dbReference type="PROSITE" id="PS50850"/>
    </source>
</evidence>
<feature type="transmembrane region" description="Helical" evidence="5">
    <location>
        <begin position="331"/>
        <end position="355"/>
    </location>
</feature>
<dbReference type="Pfam" id="PF00083">
    <property type="entry name" value="Sugar_tr"/>
    <property type="match status" value="1"/>
</dbReference>
<evidence type="ECO:0000313" key="8">
    <source>
        <dbReference type="Proteomes" id="UP000035682"/>
    </source>
</evidence>
<evidence type="ECO:0000313" key="9">
    <source>
        <dbReference type="WBParaSite" id="SRAE_X000025100.1"/>
    </source>
</evidence>
<dbReference type="Gene3D" id="1.20.1250.20">
    <property type="entry name" value="MFS general substrate transporter like domains"/>
    <property type="match status" value="1"/>
</dbReference>
<reference evidence="7 8" key="1">
    <citation type="submission" date="2014-09" db="EMBL/GenBank/DDBJ databases">
        <authorList>
            <person name="Martin A.A."/>
        </authorList>
    </citation>
    <scope>NUCLEOTIDE SEQUENCE</scope>
    <source>
        <strain evidence="8">ED321</strain>
        <strain evidence="7">ED321 Heterogonic</strain>
    </source>
</reference>
<dbReference type="InterPro" id="IPR020846">
    <property type="entry name" value="MFS_dom"/>
</dbReference>
<dbReference type="GO" id="GO:0022857">
    <property type="term" value="F:transmembrane transporter activity"/>
    <property type="evidence" value="ECO:0007669"/>
    <property type="project" value="InterPro"/>
</dbReference>